<dbReference type="CDD" id="cd04301">
    <property type="entry name" value="NAT_SF"/>
    <property type="match status" value="1"/>
</dbReference>
<evidence type="ECO:0000313" key="3">
    <source>
        <dbReference type="Proteomes" id="UP000000486"/>
    </source>
</evidence>
<organism evidence="2 3">
    <name type="scientific">Listeria monocytogenes serotype 4a (strain M7)</name>
    <dbReference type="NCBI Taxonomy" id="1030009"/>
    <lineage>
        <taxon>Bacteria</taxon>
        <taxon>Bacillati</taxon>
        <taxon>Bacillota</taxon>
        <taxon>Bacilli</taxon>
        <taxon>Bacillales</taxon>
        <taxon>Listeriaceae</taxon>
        <taxon>Listeria</taxon>
    </lineage>
</organism>
<dbReference type="KEGG" id="lmq:LMM7_0634"/>
<dbReference type="PROSITE" id="PS51186">
    <property type="entry name" value="GNAT"/>
    <property type="match status" value="1"/>
</dbReference>
<name>A0A0E0UUJ9_LISMM</name>
<sequence>MMNFHIRKATNSDAEAIQHVAITSWHHTYQDLIPGDVQDDFLERFYNVETLHNRISATPFAVVEQADKVIGFANFIELEKGKSELAAFYLLPEVTQRGLGTELLEVGMTLFHVPLPMFVNVEKGNETAIHFYKAKGFVQVEEFTEDFYGYPLETIRFNLNHHAFEEE</sequence>
<gene>
    <name evidence="2" type="primary">yiaC</name>
    <name evidence="2" type="ordered locus">LMM7_0634</name>
</gene>
<dbReference type="GO" id="GO:0016747">
    <property type="term" value="F:acyltransferase activity, transferring groups other than amino-acyl groups"/>
    <property type="evidence" value="ECO:0007669"/>
    <property type="project" value="InterPro"/>
</dbReference>
<proteinExistence type="predicted"/>
<reference evidence="2 3" key="1">
    <citation type="journal article" date="2011" name="J. Bacteriol.">
        <title>Genome sequence of the nonpathogenic Listeria monocytogenes serovar 4a strain M7.</title>
        <authorList>
            <person name="Chen J."/>
            <person name="Xia Y."/>
            <person name="Cheng C."/>
            <person name="Fang C."/>
            <person name="Shan Y."/>
            <person name="Jin G."/>
            <person name="Fang W."/>
        </authorList>
    </citation>
    <scope>NUCLEOTIDE SEQUENCE [LARGE SCALE GENOMIC DNA]</scope>
    <source>
        <strain evidence="2 3">M7</strain>
    </source>
</reference>
<keyword evidence="2" id="KW-0808">Transferase</keyword>
<dbReference type="PANTHER" id="PTHR43617">
    <property type="entry name" value="L-AMINO ACID N-ACETYLTRANSFERASE"/>
    <property type="match status" value="1"/>
</dbReference>
<dbReference type="Gene3D" id="3.40.630.30">
    <property type="match status" value="1"/>
</dbReference>
<accession>A0A0E0UUJ9</accession>
<dbReference type="InterPro" id="IPR050276">
    <property type="entry name" value="MshD_Acetyltransferase"/>
</dbReference>
<dbReference type="EMBL" id="CP002816">
    <property type="protein sequence ID" value="AEH91640.1"/>
    <property type="molecule type" value="Genomic_DNA"/>
</dbReference>
<evidence type="ECO:0000259" key="1">
    <source>
        <dbReference type="PROSITE" id="PS51186"/>
    </source>
</evidence>
<feature type="domain" description="N-acetyltransferase" evidence="1">
    <location>
        <begin position="4"/>
        <end position="167"/>
    </location>
</feature>
<dbReference type="Pfam" id="PF00583">
    <property type="entry name" value="Acetyltransf_1"/>
    <property type="match status" value="1"/>
</dbReference>
<dbReference type="HOGENOM" id="CLU_013985_18_3_9"/>
<dbReference type="InterPro" id="IPR000182">
    <property type="entry name" value="GNAT_dom"/>
</dbReference>
<dbReference type="AlphaFoldDB" id="A0A0E0UUJ9"/>
<dbReference type="PANTHER" id="PTHR43617:SF22">
    <property type="entry name" value="L-AMINO ACID N-ACETYLTRANSFERASE AAAT"/>
    <property type="match status" value="1"/>
</dbReference>
<dbReference type="PATRIC" id="fig|1030009.3.peg.625"/>
<dbReference type="Proteomes" id="UP000000486">
    <property type="component" value="Chromosome"/>
</dbReference>
<dbReference type="InterPro" id="IPR016181">
    <property type="entry name" value="Acyl_CoA_acyltransferase"/>
</dbReference>
<protein>
    <submittedName>
        <fullName evidence="2">Acetyltransferase, gnat family</fullName>
    </submittedName>
</protein>
<dbReference type="SUPFAM" id="SSF55729">
    <property type="entry name" value="Acyl-CoA N-acyltransferases (Nat)"/>
    <property type="match status" value="1"/>
</dbReference>
<evidence type="ECO:0000313" key="2">
    <source>
        <dbReference type="EMBL" id="AEH91640.1"/>
    </source>
</evidence>